<protein>
    <submittedName>
        <fullName evidence="2">Methyltransferase domain-containing protein</fullName>
    </submittedName>
</protein>
<name>A0A285IC03_9ACTN</name>
<reference evidence="2 3" key="1">
    <citation type="submission" date="2017-09" db="EMBL/GenBank/DDBJ databases">
        <authorList>
            <person name="Ehlers B."/>
            <person name="Leendertz F.H."/>
        </authorList>
    </citation>
    <scope>NUCLEOTIDE SEQUENCE [LARGE SCALE GENOMIC DNA]</scope>
    <source>
        <strain evidence="2 3">CGMCC 4.6857</strain>
    </source>
</reference>
<evidence type="ECO:0000313" key="3">
    <source>
        <dbReference type="Proteomes" id="UP000219612"/>
    </source>
</evidence>
<evidence type="ECO:0000259" key="1">
    <source>
        <dbReference type="Pfam" id="PF13649"/>
    </source>
</evidence>
<sequence>MTGFVEGNRAGWNLIAARRDGIAVQRLRAGAVTLADFEVELAGDVTGRRVVQLACSYGDEVLSWSNLGAHAVGVDLSDVAIGKARARAAEAGIAADFRRADMLEPPEDLVELDLIYLSWGAICWVPDLVPFARMIAERLRKGGAVLLCDHHPAWEVLAVREPGRLAVAGDYFGRGRPNREQDDAKKPLGARGRADAPELAMFVWPVSDVVMALVGAGLRLDAFREAPEPALYAGLGDAAGALPAIYVIKASKH</sequence>
<dbReference type="InterPro" id="IPR029063">
    <property type="entry name" value="SAM-dependent_MTases_sf"/>
</dbReference>
<keyword evidence="2" id="KW-0489">Methyltransferase</keyword>
<dbReference type="OrthoDB" id="8385759at2"/>
<dbReference type="CDD" id="cd02440">
    <property type="entry name" value="AdoMet_MTases"/>
    <property type="match status" value="1"/>
</dbReference>
<accession>A0A285IC03</accession>
<organism evidence="2 3">
    <name type="scientific">Paractinoplanes atraurantiacus</name>
    <dbReference type="NCBI Taxonomy" id="1036182"/>
    <lineage>
        <taxon>Bacteria</taxon>
        <taxon>Bacillati</taxon>
        <taxon>Actinomycetota</taxon>
        <taxon>Actinomycetes</taxon>
        <taxon>Micromonosporales</taxon>
        <taxon>Micromonosporaceae</taxon>
        <taxon>Paractinoplanes</taxon>
    </lineage>
</organism>
<dbReference type="GO" id="GO:0032259">
    <property type="term" value="P:methylation"/>
    <property type="evidence" value="ECO:0007669"/>
    <property type="project" value="UniProtKB-KW"/>
</dbReference>
<keyword evidence="2" id="KW-0808">Transferase</keyword>
<dbReference type="InterPro" id="IPR041698">
    <property type="entry name" value="Methyltransf_25"/>
</dbReference>
<evidence type="ECO:0000313" key="2">
    <source>
        <dbReference type="EMBL" id="SNY45490.1"/>
    </source>
</evidence>
<dbReference type="Proteomes" id="UP000219612">
    <property type="component" value="Unassembled WGS sequence"/>
</dbReference>
<dbReference type="Pfam" id="PF13649">
    <property type="entry name" value="Methyltransf_25"/>
    <property type="match status" value="1"/>
</dbReference>
<feature type="domain" description="Methyltransferase" evidence="1">
    <location>
        <begin position="50"/>
        <end position="143"/>
    </location>
</feature>
<dbReference type="SUPFAM" id="SSF53335">
    <property type="entry name" value="S-adenosyl-L-methionine-dependent methyltransferases"/>
    <property type="match status" value="1"/>
</dbReference>
<dbReference type="Gene3D" id="3.40.50.150">
    <property type="entry name" value="Vaccinia Virus protein VP39"/>
    <property type="match status" value="1"/>
</dbReference>
<dbReference type="AlphaFoldDB" id="A0A285IC03"/>
<dbReference type="RefSeq" id="WP_143234729.1">
    <property type="nucleotide sequence ID" value="NZ_OBDY01000007.1"/>
</dbReference>
<dbReference type="EMBL" id="OBDY01000007">
    <property type="protein sequence ID" value="SNY45490.1"/>
    <property type="molecule type" value="Genomic_DNA"/>
</dbReference>
<gene>
    <name evidence="2" type="ORF">SAMN05421748_107238</name>
</gene>
<proteinExistence type="predicted"/>
<dbReference type="GO" id="GO:0008168">
    <property type="term" value="F:methyltransferase activity"/>
    <property type="evidence" value="ECO:0007669"/>
    <property type="project" value="UniProtKB-KW"/>
</dbReference>
<keyword evidence="3" id="KW-1185">Reference proteome</keyword>